<comment type="caution">
    <text evidence="1">The sequence shown here is derived from an EMBL/GenBank/DDBJ whole genome shotgun (WGS) entry which is preliminary data.</text>
</comment>
<reference evidence="1 2" key="1">
    <citation type="submission" date="2024-04" db="EMBL/GenBank/DDBJ databases">
        <title>Flavobacterium sp. DGU11 16S ribosomal RNA gene Genome sequencing and assembly.</title>
        <authorList>
            <person name="Park S."/>
        </authorList>
    </citation>
    <scope>NUCLEOTIDE SEQUENCE [LARGE SCALE GENOMIC DNA]</scope>
    <source>
        <strain evidence="1 2">DGU11</strain>
    </source>
</reference>
<name>A0ABU9I0Y5_9FLAO</name>
<organism evidence="1 2">
    <name type="scientific">Flavobacterium arundinis</name>
    <dbReference type="NCBI Taxonomy" id="3139143"/>
    <lineage>
        <taxon>Bacteria</taxon>
        <taxon>Pseudomonadati</taxon>
        <taxon>Bacteroidota</taxon>
        <taxon>Flavobacteriia</taxon>
        <taxon>Flavobacteriales</taxon>
        <taxon>Flavobacteriaceae</taxon>
        <taxon>Flavobacterium</taxon>
    </lineage>
</organism>
<evidence type="ECO:0000313" key="2">
    <source>
        <dbReference type="Proteomes" id="UP001464555"/>
    </source>
</evidence>
<keyword evidence="2" id="KW-1185">Reference proteome</keyword>
<dbReference type="RefSeq" id="WP_341698374.1">
    <property type="nucleotide sequence ID" value="NZ_JBBYHR010000011.1"/>
</dbReference>
<sequence>MTDVQILEKVKRFLKERGTKYNIESLKYLGIKENEKLIDGTLVAMHIVSYDIESDAADGKTFFISLDANTDKFIYLVTPNRIIDIDE</sequence>
<protein>
    <recommendedName>
        <fullName evidence="3">Phosphoribosylpyrophosphate synthetase</fullName>
    </recommendedName>
</protein>
<dbReference type="Proteomes" id="UP001464555">
    <property type="component" value="Unassembled WGS sequence"/>
</dbReference>
<accession>A0ABU9I0Y5</accession>
<evidence type="ECO:0008006" key="3">
    <source>
        <dbReference type="Google" id="ProtNLM"/>
    </source>
</evidence>
<proteinExistence type="predicted"/>
<gene>
    <name evidence="1" type="ORF">AAEO56_17535</name>
</gene>
<dbReference type="EMBL" id="JBBYHR010000011">
    <property type="protein sequence ID" value="MEL1246080.1"/>
    <property type="molecule type" value="Genomic_DNA"/>
</dbReference>
<evidence type="ECO:0000313" key="1">
    <source>
        <dbReference type="EMBL" id="MEL1246080.1"/>
    </source>
</evidence>